<dbReference type="WBParaSite" id="ALUE_0001093501-mRNA-1">
    <property type="protein sequence ID" value="ALUE_0001093501-mRNA-1"/>
    <property type="gene ID" value="ALUE_0001093501"/>
</dbReference>
<reference evidence="15" key="1">
    <citation type="submission" date="2017-02" db="UniProtKB">
        <authorList>
            <consortium name="WormBaseParasite"/>
        </authorList>
    </citation>
    <scope>IDENTIFICATION</scope>
</reference>
<dbReference type="PANTHER" id="PTHR13325:SF3">
    <property type="entry name" value="MEMBRANE-BOUND TRANSCRIPTION FACTOR SITE-2 PROTEASE"/>
    <property type="match status" value="1"/>
</dbReference>
<dbReference type="PANTHER" id="PTHR13325">
    <property type="entry name" value="PROTEASE M50 MEMBRANE-BOUND TRANSCRIPTION FACTOR SITE 2 PROTEASE"/>
    <property type="match status" value="1"/>
</dbReference>
<dbReference type="PROSITE" id="PS50038">
    <property type="entry name" value="FZ"/>
    <property type="match status" value="1"/>
</dbReference>
<evidence type="ECO:0000256" key="12">
    <source>
        <dbReference type="SAM" id="Phobius"/>
    </source>
</evidence>
<dbReference type="InterPro" id="IPR020067">
    <property type="entry name" value="Frizzled_dom"/>
</dbReference>
<evidence type="ECO:0000256" key="6">
    <source>
        <dbReference type="ARBA" id="ARBA00022989"/>
    </source>
</evidence>
<evidence type="ECO:0000256" key="11">
    <source>
        <dbReference type="PROSITE-ProRule" id="PRU00090"/>
    </source>
</evidence>
<evidence type="ECO:0000256" key="3">
    <source>
        <dbReference type="ARBA" id="ARBA00012347"/>
    </source>
</evidence>
<feature type="transmembrane region" description="Helical" evidence="12">
    <location>
        <begin position="325"/>
        <end position="343"/>
    </location>
</feature>
<comment type="caution">
    <text evidence="11">Lacks conserved residue(s) required for the propagation of feature annotation.</text>
</comment>
<dbReference type="GO" id="GO:0016020">
    <property type="term" value="C:membrane"/>
    <property type="evidence" value="ECO:0007669"/>
    <property type="project" value="InterPro"/>
</dbReference>
<evidence type="ECO:0000256" key="10">
    <source>
        <dbReference type="ARBA" id="ARBA00045828"/>
    </source>
</evidence>
<dbReference type="Proteomes" id="UP000036681">
    <property type="component" value="Unplaced"/>
</dbReference>
<evidence type="ECO:0000256" key="9">
    <source>
        <dbReference type="ARBA" id="ARBA00032658"/>
    </source>
</evidence>
<dbReference type="Pfam" id="PF02163">
    <property type="entry name" value="Peptidase_M50"/>
    <property type="match status" value="1"/>
</dbReference>
<feature type="transmembrane region" description="Helical" evidence="12">
    <location>
        <begin position="295"/>
        <end position="313"/>
    </location>
</feature>
<dbReference type="InterPro" id="IPR008915">
    <property type="entry name" value="Peptidase_M50"/>
</dbReference>
<dbReference type="FunFam" id="1.10.2000.10:FF:000037">
    <property type="match status" value="1"/>
</dbReference>
<keyword evidence="6 12" id="KW-1133">Transmembrane helix</keyword>
<comment type="function">
    <text evidence="10">Zinc metalloprotease that mediates intramembrane proteolysis of proteins such as ATF6, ATF6B, SREBF1/SREBP1 and SREBF2/SREBP2. Catalyzes the second step in the proteolytic activation of the sterol regulatory element-binding proteins (SREBPs) SREBF1/SREBP1 and SREBF2/SREBP2: cleaves SREBPs within the first transmembrane segment, thereby releasing the N-terminal segment with a portion of the transmembrane segment attached. Mature N-terminal SREBP fragments shuttle to the nucleus and activate gene transcription. Also mediates the second step in the proteolytic activation of the cyclic AMP-dependent transcription factor ATF-6 (ATF6 and ATF6B). Involved in intramembrane proteolysis during bone formation. In astrocytes and osteoblasts, upon DNA damage and ER stress, mediates the second step of the regulated intramembrane proteolytic activation of the transcription factor CREB3L1, leading to the inhibition of cell-cycle progression.</text>
</comment>
<protein>
    <recommendedName>
        <fullName evidence="4">Membrane-bound transcription factor site-2 protease</fullName>
        <ecNumber evidence="3">3.4.24.85</ecNumber>
    </recommendedName>
    <alternativeName>
        <fullName evidence="9">Endopeptidase S2P</fullName>
    </alternativeName>
</protein>
<evidence type="ECO:0000313" key="14">
    <source>
        <dbReference type="Proteomes" id="UP000036681"/>
    </source>
</evidence>
<feature type="disulfide bond" evidence="11">
    <location>
        <begin position="76"/>
        <end position="114"/>
    </location>
</feature>
<proteinExistence type="predicted"/>
<evidence type="ECO:0000259" key="13">
    <source>
        <dbReference type="PROSITE" id="PS50038"/>
    </source>
</evidence>
<sequence>MFLNGEAVWDEVPFEGEEQACCRTQITEPFEKLLYNAMALKLPAEICRFPNLVGDESEEDAENGFSTFDPLIKIRCSSQLKFFLCSIYFPMCTDKVPIAIGPCRPSCERVRMKCEPLLKEFGFPWPLSMNCSKFPPENNHDAMCMKGPASDEDVPMANEEPPLESNDNSLATVRCTQPNTIYMNRTAKCVPLCHSNHGYTKEERESASLLCTALTSVCLLTLCTRRQCLVALPELSLLFFTFLHESFSQWLAESTSTGIWSDSATCGIAAGFTLVHDRCSYRFAALTLVVPGLNVPWWHLPLFILALVIAGIMHELGHALAAVDANVPVSGFGIFIFAIYPGAFTEIDSDALSRSSSVQKMRIFGAGIWHNLVLALFGYLLFSSAPMLLSPLYSRNAGVLVRGVSKKSGLSGEAGLHKGDVLSAVDDCRVHNIGDWLTCMDYLRIAPVTGYCLSPVDVLPYVATEVEALGSGELHCCGDYSSDKSLSHICFHFRNSGLSLHDEQLLARMAYSNASRIAELLGLEEAPVNVGFYRFLKVAVMII</sequence>
<dbReference type="AlphaFoldDB" id="A0A0M3I2Y7"/>
<keyword evidence="8 11" id="KW-1015">Disulfide bond</keyword>
<comment type="catalytic activity">
    <reaction evidence="1">
        <text>Cleaves several transcription factors that are type-2 transmembrane proteins within membrane-spanning domains. Known substrates include sterol regulatory element-binding protein (SREBP) -1, SREBP-2 and forms of the transcriptional activator ATF6. SREBP-2 is cleaved at the site 477-DRSRILL-|-CVLTFLCLSFNPLTSLLQWGGA-505. The residues Asn-Pro, 11 residues distal to the site of cleavage in the membrane-spanning domain, are important for cleavage by S2P endopeptidase. Replacement of either of these residues does not prevent cleavage, but there is no cleavage if both of these residues are replaced.</text>
        <dbReference type="EC" id="3.4.24.85"/>
    </reaction>
</comment>
<feature type="disulfide bond" evidence="11">
    <location>
        <begin position="103"/>
        <end position="144"/>
    </location>
</feature>
<evidence type="ECO:0000256" key="5">
    <source>
        <dbReference type="ARBA" id="ARBA00022692"/>
    </source>
</evidence>
<feature type="domain" description="FZ" evidence="13">
    <location>
        <begin position="17"/>
        <end position="147"/>
    </location>
</feature>
<dbReference type="GO" id="GO:0004222">
    <property type="term" value="F:metalloendopeptidase activity"/>
    <property type="evidence" value="ECO:0007669"/>
    <property type="project" value="InterPro"/>
</dbReference>
<dbReference type="SUPFAM" id="SSF63501">
    <property type="entry name" value="Frizzled cysteine-rich domain"/>
    <property type="match status" value="1"/>
</dbReference>
<name>A0A0M3I2Y7_ASCLU</name>
<dbReference type="Pfam" id="PF01392">
    <property type="entry name" value="Fz"/>
    <property type="match status" value="1"/>
</dbReference>
<dbReference type="GO" id="GO:0031293">
    <property type="term" value="P:membrane protein intracellular domain proteolysis"/>
    <property type="evidence" value="ECO:0007669"/>
    <property type="project" value="TreeGrafter"/>
</dbReference>
<keyword evidence="14" id="KW-1185">Reference proteome</keyword>
<feature type="disulfide bond" evidence="11">
    <location>
        <begin position="107"/>
        <end position="131"/>
    </location>
</feature>
<evidence type="ECO:0000256" key="4">
    <source>
        <dbReference type="ARBA" id="ARBA00014400"/>
    </source>
</evidence>
<dbReference type="InterPro" id="IPR036790">
    <property type="entry name" value="Frizzled_dom_sf"/>
</dbReference>
<dbReference type="Gene3D" id="1.10.2000.10">
    <property type="entry name" value="Frizzled cysteine-rich domain"/>
    <property type="match status" value="1"/>
</dbReference>
<evidence type="ECO:0000313" key="15">
    <source>
        <dbReference type="WBParaSite" id="ALUE_0001093501-mRNA-1"/>
    </source>
</evidence>
<feature type="transmembrane region" description="Helical" evidence="12">
    <location>
        <begin position="363"/>
        <end position="382"/>
    </location>
</feature>
<comment type="subcellular location">
    <subcellularLocation>
        <location evidence="2">Endomembrane system</location>
        <topology evidence="2">Multi-pass membrane protein</topology>
    </subcellularLocation>
</comment>
<dbReference type="SMART" id="SM00063">
    <property type="entry name" value="FRI"/>
    <property type="match status" value="1"/>
</dbReference>
<dbReference type="GO" id="GO:0012505">
    <property type="term" value="C:endomembrane system"/>
    <property type="evidence" value="ECO:0007669"/>
    <property type="project" value="UniProtKB-SubCell"/>
</dbReference>
<organism evidence="14 15">
    <name type="scientific">Ascaris lumbricoides</name>
    <name type="common">Giant roundworm</name>
    <dbReference type="NCBI Taxonomy" id="6252"/>
    <lineage>
        <taxon>Eukaryota</taxon>
        <taxon>Metazoa</taxon>
        <taxon>Ecdysozoa</taxon>
        <taxon>Nematoda</taxon>
        <taxon>Chromadorea</taxon>
        <taxon>Rhabditida</taxon>
        <taxon>Spirurina</taxon>
        <taxon>Ascaridomorpha</taxon>
        <taxon>Ascaridoidea</taxon>
        <taxon>Ascarididae</taxon>
        <taxon>Ascaris</taxon>
    </lineage>
</organism>
<dbReference type="GO" id="GO:0005737">
    <property type="term" value="C:cytoplasm"/>
    <property type="evidence" value="ECO:0007669"/>
    <property type="project" value="TreeGrafter"/>
</dbReference>
<dbReference type="PRINTS" id="PR01000">
    <property type="entry name" value="SREBPS2PTASE"/>
</dbReference>
<dbReference type="GO" id="GO:1905897">
    <property type="term" value="P:regulation of response to endoplasmic reticulum stress"/>
    <property type="evidence" value="ECO:0007669"/>
    <property type="project" value="TreeGrafter"/>
</dbReference>
<keyword evidence="7 12" id="KW-0472">Membrane</keyword>
<keyword evidence="5 12" id="KW-0812">Transmembrane</keyword>
<accession>A0A0M3I2Y7</accession>
<dbReference type="EC" id="3.4.24.85" evidence="3"/>
<dbReference type="InterPro" id="IPR001193">
    <property type="entry name" value="MBTPS2"/>
</dbReference>
<evidence type="ECO:0000256" key="8">
    <source>
        <dbReference type="ARBA" id="ARBA00023157"/>
    </source>
</evidence>
<evidence type="ECO:0000256" key="1">
    <source>
        <dbReference type="ARBA" id="ARBA00001350"/>
    </source>
</evidence>
<evidence type="ECO:0000256" key="2">
    <source>
        <dbReference type="ARBA" id="ARBA00004127"/>
    </source>
</evidence>
<evidence type="ECO:0000256" key="7">
    <source>
        <dbReference type="ARBA" id="ARBA00023136"/>
    </source>
</evidence>